<dbReference type="PANTHER" id="PTHR21261">
    <property type="entry name" value="BEAT PROTEIN"/>
    <property type="match status" value="1"/>
</dbReference>
<dbReference type="PANTHER" id="PTHR21261:SF15">
    <property type="entry name" value="BEATEN PATH IIIA, ISOFORM D-RELATED"/>
    <property type="match status" value="1"/>
</dbReference>
<accession>A0A7R9LEC3</accession>
<dbReference type="PROSITE" id="PS50835">
    <property type="entry name" value="IG_LIKE"/>
    <property type="match status" value="1"/>
</dbReference>
<organism evidence="2">
    <name type="scientific">Oppiella nova</name>
    <dbReference type="NCBI Taxonomy" id="334625"/>
    <lineage>
        <taxon>Eukaryota</taxon>
        <taxon>Metazoa</taxon>
        <taxon>Ecdysozoa</taxon>
        <taxon>Arthropoda</taxon>
        <taxon>Chelicerata</taxon>
        <taxon>Arachnida</taxon>
        <taxon>Acari</taxon>
        <taxon>Acariformes</taxon>
        <taxon>Sarcoptiformes</taxon>
        <taxon>Oribatida</taxon>
        <taxon>Brachypylina</taxon>
        <taxon>Oppioidea</taxon>
        <taxon>Oppiidae</taxon>
        <taxon>Oppiella</taxon>
    </lineage>
</organism>
<evidence type="ECO:0000313" key="3">
    <source>
        <dbReference type="Proteomes" id="UP000728032"/>
    </source>
</evidence>
<dbReference type="Proteomes" id="UP000728032">
    <property type="component" value="Unassembled WGS sequence"/>
</dbReference>
<feature type="domain" description="Ig-like" evidence="1">
    <location>
        <begin position="23"/>
        <end position="115"/>
    </location>
</feature>
<gene>
    <name evidence="2" type="ORF">ONB1V03_LOCUS1698</name>
</gene>
<proteinExistence type="predicted"/>
<dbReference type="EMBL" id="CAJPVJ010000332">
    <property type="protein sequence ID" value="CAG2162098.1"/>
    <property type="molecule type" value="Genomic_DNA"/>
</dbReference>
<dbReference type="SUPFAM" id="SSF48726">
    <property type="entry name" value="Immunoglobulin"/>
    <property type="match status" value="1"/>
</dbReference>
<evidence type="ECO:0000259" key="1">
    <source>
        <dbReference type="PROSITE" id="PS50835"/>
    </source>
</evidence>
<dbReference type="OrthoDB" id="6343941at2759"/>
<evidence type="ECO:0000313" key="2">
    <source>
        <dbReference type="EMBL" id="CAD7638965.1"/>
    </source>
</evidence>
<dbReference type="AlphaFoldDB" id="A0A7R9LEC3"/>
<dbReference type="Gene3D" id="2.60.40.10">
    <property type="entry name" value="Immunoglobulins"/>
    <property type="match status" value="1"/>
</dbReference>
<sequence>MSDGCVQSLQTVRITAPDYVRFGDPLWLNCSCDLQLQQIYSIKWFKDNQEFYRFIVSEANPKTWYNTSGVYPDPVKSNKGDIYMTSTDFQTQGSYRCEISEETGFQTLHEVKDIRVYCKQ</sequence>
<dbReference type="InterPro" id="IPR007110">
    <property type="entry name" value="Ig-like_dom"/>
</dbReference>
<dbReference type="EMBL" id="OC915157">
    <property type="protein sequence ID" value="CAD7638965.1"/>
    <property type="molecule type" value="Genomic_DNA"/>
</dbReference>
<name>A0A7R9LEC3_9ACAR</name>
<dbReference type="InterPro" id="IPR013783">
    <property type="entry name" value="Ig-like_fold"/>
</dbReference>
<keyword evidence="3" id="KW-1185">Reference proteome</keyword>
<dbReference type="InterPro" id="IPR036179">
    <property type="entry name" value="Ig-like_dom_sf"/>
</dbReference>
<protein>
    <recommendedName>
        <fullName evidence="1">Ig-like domain-containing protein</fullName>
    </recommendedName>
</protein>
<reference evidence="2" key="1">
    <citation type="submission" date="2020-11" db="EMBL/GenBank/DDBJ databases">
        <authorList>
            <person name="Tran Van P."/>
        </authorList>
    </citation>
    <scope>NUCLEOTIDE SEQUENCE</scope>
</reference>